<dbReference type="PIRSF" id="PIRSF031924">
    <property type="entry name" value="Pi-irrepressible_AP"/>
    <property type="match status" value="1"/>
</dbReference>
<dbReference type="SUPFAM" id="SSF53649">
    <property type="entry name" value="Alkaline phosphatase-like"/>
    <property type="match status" value="1"/>
</dbReference>
<evidence type="ECO:0000313" key="4">
    <source>
        <dbReference type="EMBL" id="BBL05320.1"/>
    </source>
</evidence>
<gene>
    <name evidence="4" type="primary">pafA</name>
    <name evidence="4" type="ORF">A5CBH24_26330</name>
</gene>
<dbReference type="PANTHER" id="PTHR10151:SF120">
    <property type="entry name" value="BIS(5'-ADENOSYL)-TRIPHOSPHATASE"/>
    <property type="match status" value="1"/>
</dbReference>
<dbReference type="InterPro" id="IPR002591">
    <property type="entry name" value="Phosphodiest/P_Trfase"/>
</dbReference>
<dbReference type="InterPro" id="IPR026263">
    <property type="entry name" value="Alkaline_phosphatase_prok"/>
</dbReference>
<dbReference type="CDD" id="cd16016">
    <property type="entry name" value="AP-SPAP"/>
    <property type="match status" value="1"/>
</dbReference>
<dbReference type="AlphaFoldDB" id="A0A4Y1XQN9"/>
<keyword evidence="5" id="KW-1185">Reference proteome</keyword>
<dbReference type="Pfam" id="PF01663">
    <property type="entry name" value="Phosphodiest"/>
    <property type="match status" value="1"/>
</dbReference>
<accession>A0A4Y1WWE5</accession>
<evidence type="ECO:0000256" key="3">
    <source>
        <dbReference type="ARBA" id="ARBA00022729"/>
    </source>
</evidence>
<dbReference type="InterPro" id="IPR017850">
    <property type="entry name" value="Alkaline_phosphatase_core_sf"/>
</dbReference>
<keyword evidence="2" id="KW-0479">Metal-binding</keyword>
<evidence type="ECO:0000256" key="2">
    <source>
        <dbReference type="ARBA" id="ARBA00022723"/>
    </source>
</evidence>
<name>A0A4Y1XQN9_9BACT</name>
<keyword evidence="1" id="KW-0597">Phosphoprotein</keyword>
<evidence type="ECO:0000256" key="1">
    <source>
        <dbReference type="ARBA" id="ARBA00022553"/>
    </source>
</evidence>
<reference evidence="5" key="1">
    <citation type="submission" date="2019-06" db="EMBL/GenBank/DDBJ databases">
        <title>Alistipes onderdonkii subsp. vulgaris subsp. nov., Alistipes dispar sp. nov. and Alistipes communis sp. nov., isolated from human faeces, and creation of Alistipes onderdonkii subsp. onderdonkii subsp. nov.</title>
        <authorList>
            <person name="Sakamoto M."/>
            <person name="Ikeyama N."/>
            <person name="Ogata Y."/>
            <person name="Suda W."/>
            <person name="Iino T."/>
            <person name="Hattori M."/>
            <person name="Ohkuma M."/>
        </authorList>
    </citation>
    <scope>NUCLEOTIDE SEQUENCE [LARGE SCALE GENOMIC DNA]</scope>
    <source>
        <strain evidence="5">5CBH24</strain>
    </source>
</reference>
<protein>
    <submittedName>
        <fullName evidence="4">Alkaline phosphatase family protein</fullName>
    </submittedName>
</protein>
<dbReference type="GO" id="GO:0046872">
    <property type="term" value="F:metal ion binding"/>
    <property type="evidence" value="ECO:0007669"/>
    <property type="project" value="UniProtKB-KW"/>
</dbReference>
<organism evidence="4 5">
    <name type="scientific">Alistipes communis</name>
    <dbReference type="NCBI Taxonomy" id="2585118"/>
    <lineage>
        <taxon>Bacteria</taxon>
        <taxon>Pseudomonadati</taxon>
        <taxon>Bacteroidota</taxon>
        <taxon>Bacteroidia</taxon>
        <taxon>Bacteroidales</taxon>
        <taxon>Rikenellaceae</taxon>
        <taxon>Alistipes</taxon>
    </lineage>
</organism>
<keyword evidence="3" id="KW-0732">Signal</keyword>
<evidence type="ECO:0000313" key="5">
    <source>
        <dbReference type="Proteomes" id="UP000318946"/>
    </source>
</evidence>
<dbReference type="Gene3D" id="3.30.1360.150">
    <property type="match status" value="1"/>
</dbReference>
<accession>A0A4Y1XQN9</accession>
<dbReference type="GO" id="GO:0004035">
    <property type="term" value="F:alkaline phosphatase activity"/>
    <property type="evidence" value="ECO:0007669"/>
    <property type="project" value="InterPro"/>
</dbReference>
<proteinExistence type="predicted"/>
<dbReference type="Proteomes" id="UP000318946">
    <property type="component" value="Chromosome"/>
</dbReference>
<dbReference type="KEGG" id="acou:A5CBH24_26330"/>
<dbReference type="PANTHER" id="PTHR10151">
    <property type="entry name" value="ECTONUCLEOTIDE PYROPHOSPHATASE/PHOSPHODIESTERASE"/>
    <property type="match status" value="1"/>
</dbReference>
<sequence length="540" mass="60159">MMKLRYFLPFLALSATLRTTAAEPPRLVVQIVVSSMRAEDLNRYADNFSDEGFLRLVRGGTFYPESHYDYLHTSTPVSLATLTTGANPSVHGIVAERWIDYVNNNVVELIKDRSAMGIDCDAGIGDCSPRNLVAPTLGESLQQSSPKSLVATVALDPASAVVAGGYTRNVFWMDAPRANWITSSFYAETLPVWARKYNLSREILGYIPFAWELKYPRERYRNSQSTVIDLNKPEHLRRKRHRLTSVEPEKPAPNVPSGIERMLYTPSGNAVTLAFAKQLLTQMRLGKDTAPDLLNICLDAPRRIAESYGPESIEVEDMYYRLDEELAQFLNYLYAQIAPEEVVVVLTSDHGTSPSYDAGIVERDRFNAAQFQVIVNSFLCAQHGPGEWVVDYEDNNLYLNHTLIYNKGLDLAAIQNEAATFAMQFRGVSHALSSTAMRSSYFGSGYGEKMQNSFYPRRSGDVVVNLMPGCIEERPDVRSKSGSMYGYDTTVPLVLYGGGIPARRVGRSVDMTSVAPTLAYLLDIPEPAASEGTVLEEFRK</sequence>
<dbReference type="EMBL" id="AP019735">
    <property type="protein sequence ID" value="BBL05320.1"/>
    <property type="molecule type" value="Genomic_DNA"/>
</dbReference>
<dbReference type="Gene3D" id="3.40.720.10">
    <property type="entry name" value="Alkaline Phosphatase, subunit A"/>
    <property type="match status" value="1"/>
</dbReference>